<evidence type="ECO:0000313" key="1">
    <source>
        <dbReference type="EMBL" id="CAB4196765.1"/>
    </source>
</evidence>
<accession>A0A6J5RWY4</accession>
<sequence>MSKRKLSIDDRWRQGIPHDHRSVKIAKGIAKIDDNENGSSLDLRFGGDGDNGEELLYLLDLYFEDLDNE</sequence>
<reference evidence="1" key="1">
    <citation type="submission" date="2020-05" db="EMBL/GenBank/DDBJ databases">
        <authorList>
            <person name="Chiriac C."/>
            <person name="Salcher M."/>
            <person name="Ghai R."/>
            <person name="Kavagutti S V."/>
        </authorList>
    </citation>
    <scope>NUCLEOTIDE SEQUENCE</scope>
</reference>
<gene>
    <name evidence="1" type="ORF">UFOVP1290_285</name>
</gene>
<name>A0A6J5RWY4_9CAUD</name>
<proteinExistence type="predicted"/>
<dbReference type="EMBL" id="LR797252">
    <property type="protein sequence ID" value="CAB4196765.1"/>
    <property type="molecule type" value="Genomic_DNA"/>
</dbReference>
<organism evidence="1">
    <name type="scientific">uncultured Caudovirales phage</name>
    <dbReference type="NCBI Taxonomy" id="2100421"/>
    <lineage>
        <taxon>Viruses</taxon>
        <taxon>Duplodnaviria</taxon>
        <taxon>Heunggongvirae</taxon>
        <taxon>Uroviricota</taxon>
        <taxon>Caudoviricetes</taxon>
        <taxon>Peduoviridae</taxon>
        <taxon>Maltschvirus</taxon>
        <taxon>Maltschvirus maltsch</taxon>
    </lineage>
</organism>
<protein>
    <submittedName>
        <fullName evidence="1">Uncharacterized protein</fullName>
    </submittedName>
</protein>